<evidence type="ECO:0000313" key="3">
    <source>
        <dbReference type="Proteomes" id="UP000735302"/>
    </source>
</evidence>
<sequence>MAESDKPSTSKSYIPSFLFRRGLRGGKRSKAAARRTPALDVQKTDVVSKSVDSLLAVASSISLPPHAVLRAANPNLTALIESSASTTSGSTTSSGQAVRRHSYDVPSLQRETSEEFYDCRDGDGPDVASDGDATASSSSEASPAHRMSRRNGGRPPWDSYGRGSPGSSRIPAWKLSNIVEHARAARTAASRGGSSSRDSADSDVDDRGDADSQVFSTFGDEAATSLPGSPIIRKETRLAQVGVI</sequence>
<proteinExistence type="predicted"/>
<reference evidence="2 3" key="1">
    <citation type="journal article" date="2021" name="Elife">
        <title>Chloroplast acquisition without the gene transfer in kleptoplastic sea slugs, Plakobranchus ocellatus.</title>
        <authorList>
            <person name="Maeda T."/>
            <person name="Takahashi S."/>
            <person name="Yoshida T."/>
            <person name="Shimamura S."/>
            <person name="Takaki Y."/>
            <person name="Nagai Y."/>
            <person name="Toyoda A."/>
            <person name="Suzuki Y."/>
            <person name="Arimoto A."/>
            <person name="Ishii H."/>
            <person name="Satoh N."/>
            <person name="Nishiyama T."/>
            <person name="Hasebe M."/>
            <person name="Maruyama T."/>
            <person name="Minagawa J."/>
            <person name="Obokata J."/>
            <person name="Shigenobu S."/>
        </authorList>
    </citation>
    <scope>NUCLEOTIDE SEQUENCE [LARGE SCALE GENOMIC DNA]</scope>
</reference>
<name>A0AAV4CH71_9GAST</name>
<comment type="caution">
    <text evidence="2">The sequence shown here is derived from an EMBL/GenBank/DDBJ whole genome shotgun (WGS) entry which is preliminary data.</text>
</comment>
<feature type="compositionally biased region" description="Low complexity" evidence="1">
    <location>
        <begin position="185"/>
        <end position="197"/>
    </location>
</feature>
<evidence type="ECO:0000313" key="2">
    <source>
        <dbReference type="EMBL" id="GFO30647.1"/>
    </source>
</evidence>
<feature type="compositionally biased region" description="Low complexity" evidence="1">
    <location>
        <begin position="83"/>
        <end position="95"/>
    </location>
</feature>
<protein>
    <submittedName>
        <fullName evidence="2">Uncharacterized protein</fullName>
    </submittedName>
</protein>
<gene>
    <name evidence="2" type="ORF">PoB_005715200</name>
</gene>
<feature type="compositionally biased region" description="Basic and acidic residues" evidence="1">
    <location>
        <begin position="111"/>
        <end position="123"/>
    </location>
</feature>
<dbReference type="Proteomes" id="UP000735302">
    <property type="component" value="Unassembled WGS sequence"/>
</dbReference>
<keyword evidence="3" id="KW-1185">Reference proteome</keyword>
<organism evidence="2 3">
    <name type="scientific">Plakobranchus ocellatus</name>
    <dbReference type="NCBI Taxonomy" id="259542"/>
    <lineage>
        <taxon>Eukaryota</taxon>
        <taxon>Metazoa</taxon>
        <taxon>Spiralia</taxon>
        <taxon>Lophotrochozoa</taxon>
        <taxon>Mollusca</taxon>
        <taxon>Gastropoda</taxon>
        <taxon>Heterobranchia</taxon>
        <taxon>Euthyneura</taxon>
        <taxon>Panpulmonata</taxon>
        <taxon>Sacoglossa</taxon>
        <taxon>Placobranchoidea</taxon>
        <taxon>Plakobranchidae</taxon>
        <taxon>Plakobranchus</taxon>
    </lineage>
</organism>
<dbReference type="AlphaFoldDB" id="A0AAV4CH71"/>
<dbReference type="EMBL" id="BLXT01006250">
    <property type="protein sequence ID" value="GFO30647.1"/>
    <property type="molecule type" value="Genomic_DNA"/>
</dbReference>
<evidence type="ECO:0000256" key="1">
    <source>
        <dbReference type="SAM" id="MobiDB-lite"/>
    </source>
</evidence>
<feature type="region of interest" description="Disordered" evidence="1">
    <location>
        <begin position="83"/>
        <end position="228"/>
    </location>
</feature>
<feature type="compositionally biased region" description="Low complexity" evidence="1">
    <location>
        <begin position="126"/>
        <end position="145"/>
    </location>
</feature>
<accession>A0AAV4CH71</accession>